<reference evidence="2" key="1">
    <citation type="submission" date="2015-10" db="EMBL/GenBank/DDBJ databases">
        <title>EvidentialGene: Evidence-directed Construction of Complete mRNA Transcriptomes without Genomes.</title>
        <authorList>
            <person name="Gilbert D.G."/>
        </authorList>
    </citation>
    <scope>NUCLEOTIDE SEQUENCE</scope>
</reference>
<dbReference type="SMART" id="SM00711">
    <property type="entry name" value="TDU"/>
    <property type="match status" value="2"/>
</dbReference>
<name>A0A0P5ZCE4_9CRUS</name>
<dbReference type="GO" id="GO:0045892">
    <property type="term" value="P:negative regulation of DNA-templated transcription"/>
    <property type="evidence" value="ECO:0007669"/>
    <property type="project" value="TreeGrafter"/>
</dbReference>
<dbReference type="STRING" id="35525.A0A0P5ZCE4"/>
<feature type="compositionally biased region" description="Low complexity" evidence="1">
    <location>
        <begin position="305"/>
        <end position="323"/>
    </location>
</feature>
<evidence type="ECO:0000313" key="2">
    <source>
        <dbReference type="EMBL" id="JAN25710.1"/>
    </source>
</evidence>
<dbReference type="Proteomes" id="UP000076858">
    <property type="component" value="Unassembled WGS sequence"/>
</dbReference>
<gene>
    <name evidence="3" type="ORF">APZ42_019872</name>
</gene>
<organism evidence="3 4">
    <name type="scientific">Daphnia magna</name>
    <dbReference type="NCBI Taxonomy" id="35525"/>
    <lineage>
        <taxon>Eukaryota</taxon>
        <taxon>Metazoa</taxon>
        <taxon>Ecdysozoa</taxon>
        <taxon>Arthropoda</taxon>
        <taxon>Crustacea</taxon>
        <taxon>Branchiopoda</taxon>
        <taxon>Diplostraca</taxon>
        <taxon>Cladocera</taxon>
        <taxon>Anomopoda</taxon>
        <taxon>Daphniidae</taxon>
        <taxon>Daphnia</taxon>
    </lineage>
</organism>
<feature type="region of interest" description="Disordered" evidence="1">
    <location>
        <begin position="1"/>
        <end position="220"/>
    </location>
</feature>
<dbReference type="AlphaFoldDB" id="A0A0P5ZCE4"/>
<feature type="compositionally biased region" description="Basic residues" evidence="1">
    <location>
        <begin position="63"/>
        <end position="73"/>
    </location>
</feature>
<dbReference type="EMBL" id="GDIQ01069027">
    <property type="protein sequence ID" value="JAN25710.1"/>
    <property type="molecule type" value="Transcribed_RNA"/>
</dbReference>
<dbReference type="GO" id="GO:0001223">
    <property type="term" value="F:transcription coactivator binding"/>
    <property type="evidence" value="ECO:0007669"/>
    <property type="project" value="TreeGrafter"/>
</dbReference>
<protein>
    <submittedName>
        <fullName evidence="3">Transcription cofactor vestigial 4-like protein</fullName>
    </submittedName>
    <submittedName>
        <fullName evidence="2">Transcription cofactor vestigial protein 4</fullName>
    </submittedName>
</protein>
<feature type="compositionally biased region" description="Low complexity" evidence="1">
    <location>
        <begin position="118"/>
        <end position="128"/>
    </location>
</feature>
<dbReference type="PANTHER" id="PTHR17604:SF7">
    <property type="entry name" value="TONDU-DOMAIN-CONTAINING GROWTH INHIBITOR, ISOFORM A"/>
    <property type="match status" value="1"/>
</dbReference>
<dbReference type="OrthoDB" id="10040691at2759"/>
<dbReference type="InterPro" id="IPR006627">
    <property type="entry name" value="TDU_repeat"/>
</dbReference>
<keyword evidence="4" id="KW-1185">Reference proteome</keyword>
<feature type="compositionally biased region" description="Low complexity" evidence="1">
    <location>
        <begin position="154"/>
        <end position="180"/>
    </location>
</feature>
<dbReference type="InterPro" id="IPR028184">
    <property type="entry name" value="VGLL4"/>
</dbReference>
<sequence length="323" mass="34471">MASHHEPSQQRVPPPHEPPNAAPVRPKPLWQPWSDSDDDRDLTTNRAGADNEGGGSSKELPTRTKKERRRHERHHELLSTAARARKERVPVAMESADEVDRPLDMSTGRRASPPPYPAAGSSSGVGIPPSYPLRYPSPPDYGSASGPRPSVITCASSLRSSPAPSCPSPCGSTSSSASQSRTITANGSSSPPPRSRPAADGETRLPPQRREIISSGMCDPVIDEHFRRSLGERYTHLFASSSPSSTSNSTNTNDSSSRDGGAANKMPSTVNVTGLSVDDHFAKALGETWLKLQSETKEKEASTDSQPGSPLPSSSQRQGLLLT</sequence>
<feature type="compositionally biased region" description="Low complexity" evidence="1">
    <location>
        <begin position="240"/>
        <end position="255"/>
    </location>
</feature>
<feature type="region of interest" description="Disordered" evidence="1">
    <location>
        <begin position="293"/>
        <end position="323"/>
    </location>
</feature>
<evidence type="ECO:0000313" key="4">
    <source>
        <dbReference type="Proteomes" id="UP000076858"/>
    </source>
</evidence>
<feature type="compositionally biased region" description="Basic and acidic residues" evidence="1">
    <location>
        <begin position="197"/>
        <end position="212"/>
    </location>
</feature>
<evidence type="ECO:0000313" key="3">
    <source>
        <dbReference type="EMBL" id="KZS14522.1"/>
    </source>
</evidence>
<feature type="compositionally biased region" description="Pro residues" evidence="1">
    <location>
        <begin position="129"/>
        <end position="139"/>
    </location>
</feature>
<dbReference type="Pfam" id="PF15245">
    <property type="entry name" value="VGLL4"/>
    <property type="match status" value="1"/>
</dbReference>
<feature type="compositionally biased region" description="Pro residues" evidence="1">
    <location>
        <begin position="12"/>
        <end position="21"/>
    </location>
</feature>
<evidence type="ECO:0000256" key="1">
    <source>
        <dbReference type="SAM" id="MobiDB-lite"/>
    </source>
</evidence>
<dbReference type="EMBL" id="LRGB01000944">
    <property type="protein sequence ID" value="KZS14522.1"/>
    <property type="molecule type" value="Genomic_DNA"/>
</dbReference>
<reference evidence="3 4" key="2">
    <citation type="submission" date="2016-03" db="EMBL/GenBank/DDBJ databases">
        <title>EvidentialGene: Evidence-directed Construction of Genes on Genomes.</title>
        <authorList>
            <person name="Gilbert D.G."/>
            <person name="Choi J.-H."/>
            <person name="Mockaitis K."/>
            <person name="Colbourne J."/>
            <person name="Pfrender M."/>
        </authorList>
    </citation>
    <scope>NUCLEOTIDE SEQUENCE [LARGE SCALE GENOMIC DNA]</scope>
    <source>
        <strain evidence="3 4">Xinb3</strain>
        <tissue evidence="3">Complete organism</tissue>
    </source>
</reference>
<proteinExistence type="predicted"/>
<feature type="region of interest" description="Disordered" evidence="1">
    <location>
        <begin position="237"/>
        <end position="271"/>
    </location>
</feature>
<dbReference type="PANTHER" id="PTHR17604">
    <property type="entry name" value="TRANSCRIPTION COFACTOR VESTIGIAL-LIKE PROTEIN 4"/>
    <property type="match status" value="1"/>
</dbReference>
<accession>A0A0P5ZCE4</accession>